<proteinExistence type="predicted"/>
<accession>A0ABQ8TDG6</accession>
<evidence type="ECO:0000313" key="2">
    <source>
        <dbReference type="Proteomes" id="UP001148838"/>
    </source>
</evidence>
<name>A0ABQ8TDG6_PERAM</name>
<protein>
    <submittedName>
        <fullName evidence="1">Uncharacterized protein</fullName>
    </submittedName>
</protein>
<sequence length="211" mass="24073">MKLKKKKPWFDEDSCMVVERRKQAKLKFLQDQVEVNRDNYFNERREASGTLRNKKRGYLKEKLNGVETNSNNKNIRDLYKGIKDFKNGYQARVNVINDENGNDAADGEAKQSTKDSTNPDYTFLPHRDSISLIYTISCVLCPSGRNYAMSILLPDFFGAQLCHVHSATRLLRGATMPCPFCYLISSGRNYAMSILLPDFFGAQLCHVHSAT</sequence>
<reference evidence="1 2" key="1">
    <citation type="journal article" date="2022" name="Allergy">
        <title>Genome assembly and annotation of Periplaneta americana reveal a comprehensive cockroach allergen profile.</title>
        <authorList>
            <person name="Wang L."/>
            <person name="Xiong Q."/>
            <person name="Saelim N."/>
            <person name="Wang L."/>
            <person name="Nong W."/>
            <person name="Wan A.T."/>
            <person name="Shi M."/>
            <person name="Liu X."/>
            <person name="Cao Q."/>
            <person name="Hui J.H.L."/>
            <person name="Sookrung N."/>
            <person name="Leung T.F."/>
            <person name="Tungtrongchitr A."/>
            <person name="Tsui S.K.W."/>
        </authorList>
    </citation>
    <scope>NUCLEOTIDE SEQUENCE [LARGE SCALE GENOMIC DNA]</scope>
    <source>
        <strain evidence="1">PWHHKU_190912</strain>
    </source>
</reference>
<comment type="caution">
    <text evidence="1">The sequence shown here is derived from an EMBL/GenBank/DDBJ whole genome shotgun (WGS) entry which is preliminary data.</text>
</comment>
<dbReference type="EMBL" id="JAJSOF020000011">
    <property type="protein sequence ID" value="KAJ4443973.1"/>
    <property type="molecule type" value="Genomic_DNA"/>
</dbReference>
<evidence type="ECO:0000313" key="1">
    <source>
        <dbReference type="EMBL" id="KAJ4443973.1"/>
    </source>
</evidence>
<gene>
    <name evidence="1" type="ORF">ANN_05762</name>
</gene>
<keyword evidence="2" id="KW-1185">Reference proteome</keyword>
<dbReference type="Proteomes" id="UP001148838">
    <property type="component" value="Unassembled WGS sequence"/>
</dbReference>
<organism evidence="1 2">
    <name type="scientific">Periplaneta americana</name>
    <name type="common">American cockroach</name>
    <name type="synonym">Blatta americana</name>
    <dbReference type="NCBI Taxonomy" id="6978"/>
    <lineage>
        <taxon>Eukaryota</taxon>
        <taxon>Metazoa</taxon>
        <taxon>Ecdysozoa</taxon>
        <taxon>Arthropoda</taxon>
        <taxon>Hexapoda</taxon>
        <taxon>Insecta</taxon>
        <taxon>Pterygota</taxon>
        <taxon>Neoptera</taxon>
        <taxon>Polyneoptera</taxon>
        <taxon>Dictyoptera</taxon>
        <taxon>Blattodea</taxon>
        <taxon>Blattoidea</taxon>
        <taxon>Blattidae</taxon>
        <taxon>Blattinae</taxon>
        <taxon>Periplaneta</taxon>
    </lineage>
</organism>